<dbReference type="InterPro" id="IPR011990">
    <property type="entry name" value="TPR-like_helical_dom_sf"/>
</dbReference>
<dbReference type="AlphaFoldDB" id="E8U777"/>
<protein>
    <recommendedName>
        <fullName evidence="4">Tetratricopeptide repeat protein</fullName>
    </recommendedName>
</protein>
<proteinExistence type="predicted"/>
<feature type="chain" id="PRO_5003232426" description="Tetratricopeptide repeat protein" evidence="1">
    <location>
        <begin position="21"/>
        <end position="233"/>
    </location>
</feature>
<dbReference type="RefSeq" id="WP_013556421.1">
    <property type="nucleotide sequence ID" value="NC_014958.1"/>
</dbReference>
<dbReference type="KEGG" id="dmr:Deima_1265"/>
<dbReference type="SUPFAM" id="SSF48452">
    <property type="entry name" value="TPR-like"/>
    <property type="match status" value="2"/>
</dbReference>
<sequence length="233" mass="24574" precursor="true">MRHFLTLTLAVSGLAFAASAQEASTLLDQGNWKAAADMALDLKTSDGYTIAAKATTLGASLSPDNQKKTMLEAAQKYAKQAIAANANNADAHFELARADGRLAQYSGILQSLGLAGEVKKSLDTAIKLDPKMAGAYVALGLWNAELASKGFIATASTGASSKNVVPNFERAIALEPSNPTHRLEYANALLKLDKNRNKAAALAQLQKAVSLNAGTYWEKQDLAAAQKLLGTLR</sequence>
<dbReference type="eggNOG" id="COG0457">
    <property type="taxonomic scope" value="Bacteria"/>
</dbReference>
<gene>
    <name evidence="2" type="ordered locus">Deima_1265</name>
</gene>
<evidence type="ECO:0000313" key="3">
    <source>
        <dbReference type="Proteomes" id="UP000008635"/>
    </source>
</evidence>
<reference evidence="3" key="2">
    <citation type="submission" date="2011-01" db="EMBL/GenBank/DDBJ databases">
        <title>The complete genome of Deinococcus maricopensis DSM 21211.</title>
        <authorList>
            <consortium name="US DOE Joint Genome Institute (JGI-PGF)"/>
            <person name="Lucas S."/>
            <person name="Copeland A."/>
            <person name="Lapidus A."/>
            <person name="Goodwin L."/>
            <person name="Pitluck S."/>
            <person name="Kyrpides N."/>
            <person name="Mavromatis K."/>
            <person name="Pagani I."/>
            <person name="Ivanova N."/>
            <person name="Ovchinnikova G."/>
            <person name="Zeytun A."/>
            <person name="Detter J.C."/>
            <person name="Han C."/>
            <person name="Land M."/>
            <person name="Hauser L."/>
            <person name="Markowitz V."/>
            <person name="Cheng J.-F."/>
            <person name="Hugenholtz P."/>
            <person name="Woyke T."/>
            <person name="Wu D."/>
            <person name="Pukall R."/>
            <person name="Gehrich-Schroeter G."/>
            <person name="Brambilla E."/>
            <person name="Klenk H.-P."/>
            <person name="Eisen J.A."/>
        </authorList>
    </citation>
    <scope>NUCLEOTIDE SEQUENCE [LARGE SCALE GENOMIC DNA]</scope>
    <source>
        <strain evidence="3">DSM 21211 / LMG 22137 / NRRL B-23946 / LB-34</strain>
    </source>
</reference>
<organism evidence="2 3">
    <name type="scientific">Deinococcus maricopensis (strain DSM 21211 / LMG 22137 / NRRL B-23946 / LB-34)</name>
    <dbReference type="NCBI Taxonomy" id="709986"/>
    <lineage>
        <taxon>Bacteria</taxon>
        <taxon>Thermotogati</taxon>
        <taxon>Deinococcota</taxon>
        <taxon>Deinococci</taxon>
        <taxon>Deinococcales</taxon>
        <taxon>Deinococcaceae</taxon>
        <taxon>Deinococcus</taxon>
    </lineage>
</organism>
<dbReference type="Proteomes" id="UP000008635">
    <property type="component" value="Chromosome"/>
</dbReference>
<accession>E8U777</accession>
<evidence type="ECO:0000313" key="2">
    <source>
        <dbReference type="EMBL" id="ADV66916.1"/>
    </source>
</evidence>
<dbReference type="STRING" id="709986.Deima_1265"/>
<evidence type="ECO:0000256" key="1">
    <source>
        <dbReference type="SAM" id="SignalP"/>
    </source>
</evidence>
<keyword evidence="3" id="KW-1185">Reference proteome</keyword>
<evidence type="ECO:0008006" key="4">
    <source>
        <dbReference type="Google" id="ProtNLM"/>
    </source>
</evidence>
<reference evidence="2 3" key="1">
    <citation type="journal article" date="2011" name="Stand. Genomic Sci.">
        <title>Complete genome sequence of Deinococcus maricopensis type strain (LB-34).</title>
        <authorList>
            <person name="Pukall R."/>
            <person name="Zeytun A."/>
            <person name="Lucas S."/>
            <person name="Lapidus A."/>
            <person name="Hammon N."/>
            <person name="Deshpande S."/>
            <person name="Nolan M."/>
            <person name="Cheng J.F."/>
            <person name="Pitluck S."/>
            <person name="Liolios K."/>
            <person name="Pagani I."/>
            <person name="Mikhailova N."/>
            <person name="Ivanova N."/>
            <person name="Mavromatis K."/>
            <person name="Pati A."/>
            <person name="Tapia R."/>
            <person name="Han C."/>
            <person name="Goodwin L."/>
            <person name="Chen A."/>
            <person name="Palaniappan K."/>
            <person name="Land M."/>
            <person name="Hauser L."/>
            <person name="Chang Y.J."/>
            <person name="Jeffries C.D."/>
            <person name="Brambilla E.M."/>
            <person name="Rohde M."/>
            <person name="Goker M."/>
            <person name="Detter J.C."/>
            <person name="Woyke T."/>
            <person name="Bristow J."/>
            <person name="Eisen J.A."/>
            <person name="Markowitz V."/>
            <person name="Hugenholtz P."/>
            <person name="Kyrpides N.C."/>
            <person name="Klenk H.P."/>
        </authorList>
    </citation>
    <scope>NUCLEOTIDE SEQUENCE [LARGE SCALE GENOMIC DNA]</scope>
    <source>
        <strain evidence="3">DSM 21211 / LMG 22137 / NRRL B-23946 / LB-34</strain>
    </source>
</reference>
<name>E8U777_DEIML</name>
<dbReference type="OrthoDB" id="63565at2"/>
<keyword evidence="1" id="KW-0732">Signal</keyword>
<dbReference type="HOGENOM" id="CLU_056126_0_0_0"/>
<feature type="signal peptide" evidence="1">
    <location>
        <begin position="1"/>
        <end position="20"/>
    </location>
</feature>
<dbReference type="Gene3D" id="1.25.40.10">
    <property type="entry name" value="Tetratricopeptide repeat domain"/>
    <property type="match status" value="2"/>
</dbReference>
<dbReference type="EMBL" id="CP002454">
    <property type="protein sequence ID" value="ADV66916.1"/>
    <property type="molecule type" value="Genomic_DNA"/>
</dbReference>